<keyword evidence="2" id="KW-1133">Transmembrane helix</keyword>
<feature type="transmembrane region" description="Helical" evidence="2">
    <location>
        <begin position="56"/>
        <end position="75"/>
    </location>
</feature>
<evidence type="ECO:0000256" key="2">
    <source>
        <dbReference type="SAM" id="Phobius"/>
    </source>
</evidence>
<evidence type="ECO:0000313" key="3">
    <source>
        <dbReference type="EMBL" id="KAG5455708.1"/>
    </source>
</evidence>
<keyword evidence="4" id="KW-1185">Reference proteome</keyword>
<keyword evidence="2" id="KW-0812">Transmembrane</keyword>
<comment type="caution">
    <text evidence="3">The sequence shown here is derived from an EMBL/GenBank/DDBJ whole genome shotgun (WGS) entry which is preliminary data.</text>
</comment>
<evidence type="ECO:0000256" key="1">
    <source>
        <dbReference type="SAM" id="MobiDB-lite"/>
    </source>
</evidence>
<feature type="transmembrane region" description="Helical" evidence="2">
    <location>
        <begin position="16"/>
        <end position="36"/>
    </location>
</feature>
<feature type="region of interest" description="Disordered" evidence="1">
    <location>
        <begin position="98"/>
        <end position="128"/>
    </location>
</feature>
<proteinExistence type="predicted"/>
<evidence type="ECO:0000313" key="4">
    <source>
        <dbReference type="Proteomes" id="UP000673691"/>
    </source>
</evidence>
<dbReference type="EMBL" id="JAEFCI010012919">
    <property type="protein sequence ID" value="KAG5455708.1"/>
    <property type="molecule type" value="Genomic_DNA"/>
</dbReference>
<organism evidence="3 4">
    <name type="scientific">Olpidium bornovanus</name>
    <dbReference type="NCBI Taxonomy" id="278681"/>
    <lineage>
        <taxon>Eukaryota</taxon>
        <taxon>Fungi</taxon>
        <taxon>Fungi incertae sedis</taxon>
        <taxon>Olpidiomycota</taxon>
        <taxon>Olpidiomycotina</taxon>
        <taxon>Olpidiomycetes</taxon>
        <taxon>Olpidiales</taxon>
        <taxon>Olpidiaceae</taxon>
        <taxon>Olpidium</taxon>
    </lineage>
</organism>
<gene>
    <name evidence="3" type="ORF">BJ554DRAFT_4785</name>
</gene>
<name>A0A8H8DET2_9FUNG</name>
<dbReference type="Proteomes" id="UP000673691">
    <property type="component" value="Unassembled WGS sequence"/>
</dbReference>
<sequence length="292" mass="30074">VLTVGAVLLTTAFDKAYVAGAVNVIGVVAALTLLAANTRRRRSWLIAVPTPSRLCLGDHAAFATVFLLGVAYHAALLTKIVSLPVAFENTVSIVGSAGCRGPRTPPGSGEREVQPLSTGDIRLDRGGDGCRVRHRRRFSVHEAGAADSVGARKSKDLAAEKRYKRSSGPGAAPRLRGGGARSAAEKRFGGRRPQAGRRGEREHGPARAWLLVPRPAPGVRDNGAGGGGAVPAPAGHQPRAERLHRSRGPASVAPGVRDSGAGGTGAAPAPAGHQPRAERLHRSRDPASAAPG</sequence>
<feature type="region of interest" description="Disordered" evidence="1">
    <location>
        <begin position="146"/>
        <end position="292"/>
    </location>
</feature>
<keyword evidence="2" id="KW-0472">Membrane</keyword>
<reference evidence="3 4" key="1">
    <citation type="journal article" name="Sci. Rep.">
        <title>Genome-scale phylogenetic analyses confirm Olpidium as the closest living zoosporic fungus to the non-flagellated, terrestrial fungi.</title>
        <authorList>
            <person name="Chang Y."/>
            <person name="Rochon D."/>
            <person name="Sekimoto S."/>
            <person name="Wang Y."/>
            <person name="Chovatia M."/>
            <person name="Sandor L."/>
            <person name="Salamov A."/>
            <person name="Grigoriev I.V."/>
            <person name="Stajich J.E."/>
            <person name="Spatafora J.W."/>
        </authorList>
    </citation>
    <scope>NUCLEOTIDE SEQUENCE [LARGE SCALE GENOMIC DNA]</scope>
    <source>
        <strain evidence="3">S191</strain>
    </source>
</reference>
<accession>A0A8H8DET2</accession>
<dbReference type="AlphaFoldDB" id="A0A8H8DET2"/>
<protein>
    <submittedName>
        <fullName evidence="3">Uncharacterized protein</fullName>
    </submittedName>
</protein>
<feature type="non-terminal residue" evidence="3">
    <location>
        <position position="292"/>
    </location>
</feature>
<feature type="compositionally biased region" description="Basic and acidic residues" evidence="1">
    <location>
        <begin position="275"/>
        <end position="285"/>
    </location>
</feature>
<feature type="non-terminal residue" evidence="3">
    <location>
        <position position="1"/>
    </location>
</feature>